<name>A0A3L7AHG8_9MICO</name>
<feature type="transmembrane region" description="Helical" evidence="1">
    <location>
        <begin position="306"/>
        <end position="329"/>
    </location>
</feature>
<evidence type="ECO:0000313" key="3">
    <source>
        <dbReference type="Proteomes" id="UP000269438"/>
    </source>
</evidence>
<accession>A0A3L7AHG8</accession>
<evidence type="ECO:0000256" key="1">
    <source>
        <dbReference type="SAM" id="Phobius"/>
    </source>
</evidence>
<sequence length="439" mass="45869">MAFVGVGAAQHTSLSPIDEYVYIDYLAKVGSQGAVASGEATGEFAREYLDCHGVQYALEPRPEFCGTGVSGTDADYPFGGANTADLYTPIYFAITRVLAQPLMTLGGMDLVAAGRLVGAVWLAAAAVLLAGSLRRLGADRMLSVAAPLLLIGSLPIWWSTTFVTTDATAPVAGAALLYVTVRWAQSGRGAWMLPTIALVATLAKLQNLMAVAACAITLVVLAWRRSLPEAVTTRRVVTVLGSMLILPLIGQGVWSVLRPKLADPLSGAQGITQPLTGDALVREVLKFFGSYTTSGRDPLLFNAPGYLVATVLGWAIVGGILAALVLYGPRVVRRSEVSSVTPDPENARNSLLFALALGVLIVSLLGGPLLVAALWLTGQGYFPLPTRYALSLFPIALAITVTLCARARAGRVLILIGAPVAFVCGLLFVFTGTPLGSGS</sequence>
<gene>
    <name evidence="2" type="ORF">D9V34_14820</name>
</gene>
<evidence type="ECO:0008006" key="4">
    <source>
        <dbReference type="Google" id="ProtNLM"/>
    </source>
</evidence>
<keyword evidence="1" id="KW-0472">Membrane</keyword>
<reference evidence="2 3" key="1">
    <citation type="submission" date="2018-10" db="EMBL/GenBank/DDBJ databases">
        <authorList>
            <person name="Li J."/>
        </authorList>
    </citation>
    <scope>NUCLEOTIDE SEQUENCE [LARGE SCALE GENOMIC DNA]</scope>
    <source>
        <strain evidence="2 3">JCM 11654</strain>
    </source>
</reference>
<feature type="transmembrane region" description="Helical" evidence="1">
    <location>
        <begin position="235"/>
        <end position="257"/>
    </location>
</feature>
<feature type="transmembrane region" description="Helical" evidence="1">
    <location>
        <begin position="388"/>
        <end position="405"/>
    </location>
</feature>
<keyword evidence="1" id="KW-1133">Transmembrane helix</keyword>
<feature type="transmembrane region" description="Helical" evidence="1">
    <location>
        <begin position="412"/>
        <end position="430"/>
    </location>
</feature>
<organism evidence="2 3">
    <name type="scientific">Mycetocola lacteus</name>
    <dbReference type="NCBI Taxonomy" id="76637"/>
    <lineage>
        <taxon>Bacteria</taxon>
        <taxon>Bacillati</taxon>
        <taxon>Actinomycetota</taxon>
        <taxon>Actinomycetes</taxon>
        <taxon>Micrococcales</taxon>
        <taxon>Microbacteriaceae</taxon>
        <taxon>Mycetocola</taxon>
    </lineage>
</organism>
<dbReference type="AlphaFoldDB" id="A0A3L7AHG8"/>
<protein>
    <recommendedName>
        <fullName evidence="4">DUF2142 domain-containing protein</fullName>
    </recommendedName>
</protein>
<comment type="caution">
    <text evidence="2">The sequence shown here is derived from an EMBL/GenBank/DDBJ whole genome shotgun (WGS) entry which is preliminary data.</text>
</comment>
<feature type="transmembrane region" description="Helical" evidence="1">
    <location>
        <begin position="110"/>
        <end position="129"/>
    </location>
</feature>
<evidence type="ECO:0000313" key="2">
    <source>
        <dbReference type="EMBL" id="RLP79819.1"/>
    </source>
</evidence>
<keyword evidence="1" id="KW-0812">Transmembrane</keyword>
<dbReference type="Proteomes" id="UP000269438">
    <property type="component" value="Unassembled WGS sequence"/>
</dbReference>
<dbReference type="EMBL" id="RCUY01000014">
    <property type="protein sequence ID" value="RLP79819.1"/>
    <property type="molecule type" value="Genomic_DNA"/>
</dbReference>
<keyword evidence="3" id="KW-1185">Reference proteome</keyword>
<feature type="transmembrane region" description="Helical" evidence="1">
    <location>
        <begin position="141"/>
        <end position="158"/>
    </location>
</feature>
<proteinExistence type="predicted"/>
<feature type="transmembrane region" description="Helical" evidence="1">
    <location>
        <begin position="196"/>
        <end position="223"/>
    </location>
</feature>
<feature type="transmembrane region" description="Helical" evidence="1">
    <location>
        <begin position="350"/>
        <end position="376"/>
    </location>
</feature>